<evidence type="ECO:0000313" key="4">
    <source>
        <dbReference type="Proteomes" id="UP000789508"/>
    </source>
</evidence>
<keyword evidence="4" id="KW-1185">Reference proteome</keyword>
<dbReference type="EMBL" id="CAJVPS010000149">
    <property type="protein sequence ID" value="CAG8458033.1"/>
    <property type="molecule type" value="Genomic_DNA"/>
</dbReference>
<dbReference type="PANTHER" id="PTHR28588:SF1">
    <property type="entry name" value="HAUS AUGMIN-LIKE COMPLEX SUBUNIT 5"/>
    <property type="match status" value="1"/>
</dbReference>
<comment type="caution">
    <text evidence="3">The sequence shown here is derived from an EMBL/GenBank/DDBJ whole genome shotgun (WGS) entry which is preliminary data.</text>
</comment>
<dbReference type="Pfam" id="PF14817">
    <property type="entry name" value="HAUS5"/>
    <property type="match status" value="1"/>
</dbReference>
<dbReference type="PANTHER" id="PTHR28588">
    <property type="entry name" value="HAUS AUGMIN-LIKE COMPLEX SUBUNIT 5"/>
    <property type="match status" value="1"/>
</dbReference>
<reference evidence="3" key="1">
    <citation type="submission" date="2021-06" db="EMBL/GenBank/DDBJ databases">
        <authorList>
            <person name="Kallberg Y."/>
            <person name="Tangrot J."/>
            <person name="Rosling A."/>
        </authorList>
    </citation>
    <scope>NUCLEOTIDE SEQUENCE</scope>
    <source>
        <strain evidence="3">FL130A</strain>
    </source>
</reference>
<feature type="non-terminal residue" evidence="3">
    <location>
        <position position="1"/>
    </location>
</feature>
<dbReference type="GO" id="GO:0070652">
    <property type="term" value="C:HAUS complex"/>
    <property type="evidence" value="ECO:0007669"/>
    <property type="project" value="InterPro"/>
</dbReference>
<protein>
    <submittedName>
        <fullName evidence="3">12410_t:CDS:1</fullName>
    </submittedName>
</protein>
<sequence>MQSSDSFRSNNISYRSVYSKEKQQQNELGVLSDSVVNWLRKDLGYNPERFSLVSEGALEEDDIKTDINKICKKEFIPIFRFLIENVKSSSEVANLRRAQLSKRQLHNSKHISKRSRTTLTASKSTSVSSTDDNKNNNVVMRTKLEKKLTKMTENVQQEEEEIENLISRITDVEFQIKSTKCQIREKKNKLYLKQLFIEQTEKITQTDKDYQKRMATYVTSSRSNKNETTLKGSETTVTIKVKDVCEKLKILGQRVLFSNENVGLEYKASILVSIEELMKSTPPKILLKSISQILKLSMAEIKTVSADDLQNSYVEANKSFQNVLELLQQSRDNHVSRFVETENILNGIEALKQKITELTEEVESVIKKRYGHKLQKDIISVLKSKVEAKASQMALQKLNEHAEALAGQCQNHMTSSDELMNSVDRITSYNEFLEEKQKNIQSVIRINEKIMEKISSQYREISNFILDYISPYALQIDALNKEFEGSMAEENEVFSELDLNKILQIQINGIPRQIDSLGIYRALKDPFILDIKKILDFPSSLSAEYIFPGISQTMNQGVLLESANLHFSKIMRPIHHILHNHVKSWLTSIRAFELTNERSPSYANTINEIERAVTMLKDSLEEQEKSLLTREQLRLERENEKIEMAENLVREIKGILEE</sequence>
<dbReference type="GO" id="GO:0051225">
    <property type="term" value="P:spindle assembly"/>
    <property type="evidence" value="ECO:0007669"/>
    <property type="project" value="InterPro"/>
</dbReference>
<gene>
    <name evidence="3" type="ORF">ALEPTO_LOCUS1385</name>
</gene>
<feature type="compositionally biased region" description="Basic residues" evidence="2">
    <location>
        <begin position="103"/>
        <end position="116"/>
    </location>
</feature>
<evidence type="ECO:0000313" key="3">
    <source>
        <dbReference type="EMBL" id="CAG8458033.1"/>
    </source>
</evidence>
<proteinExistence type="predicted"/>
<dbReference type="AlphaFoldDB" id="A0A9N8YZG0"/>
<feature type="coiled-coil region" evidence="1">
    <location>
        <begin position="606"/>
        <end position="655"/>
    </location>
</feature>
<evidence type="ECO:0000256" key="2">
    <source>
        <dbReference type="SAM" id="MobiDB-lite"/>
    </source>
</evidence>
<feature type="coiled-coil region" evidence="1">
    <location>
        <begin position="341"/>
        <end position="368"/>
    </location>
</feature>
<dbReference type="OrthoDB" id="2019614at2759"/>
<name>A0A9N8YZG0_9GLOM</name>
<evidence type="ECO:0000256" key="1">
    <source>
        <dbReference type="SAM" id="Coils"/>
    </source>
</evidence>
<feature type="compositionally biased region" description="Polar residues" evidence="2">
    <location>
        <begin position="117"/>
        <end position="137"/>
    </location>
</feature>
<dbReference type="Proteomes" id="UP000789508">
    <property type="component" value="Unassembled WGS sequence"/>
</dbReference>
<feature type="region of interest" description="Disordered" evidence="2">
    <location>
        <begin position="103"/>
        <end position="137"/>
    </location>
</feature>
<keyword evidence="1" id="KW-0175">Coiled coil</keyword>
<accession>A0A9N8YZG0</accession>
<dbReference type="InterPro" id="IPR029131">
    <property type="entry name" value="HAUS5"/>
</dbReference>
<organism evidence="3 4">
    <name type="scientific">Ambispora leptoticha</name>
    <dbReference type="NCBI Taxonomy" id="144679"/>
    <lineage>
        <taxon>Eukaryota</taxon>
        <taxon>Fungi</taxon>
        <taxon>Fungi incertae sedis</taxon>
        <taxon>Mucoromycota</taxon>
        <taxon>Glomeromycotina</taxon>
        <taxon>Glomeromycetes</taxon>
        <taxon>Archaeosporales</taxon>
        <taxon>Ambisporaceae</taxon>
        <taxon>Ambispora</taxon>
    </lineage>
</organism>
<feature type="coiled-coil region" evidence="1">
    <location>
        <begin position="141"/>
        <end position="175"/>
    </location>
</feature>